<dbReference type="EMBL" id="CAIX01000121">
    <property type="protein sequence ID" value="CCI46236.1"/>
    <property type="molecule type" value="Genomic_DNA"/>
</dbReference>
<feature type="signal peptide" evidence="11">
    <location>
        <begin position="1"/>
        <end position="19"/>
    </location>
</feature>
<dbReference type="InParanoid" id="A0A024GHP6"/>
<feature type="transmembrane region" description="Helical" evidence="10">
    <location>
        <begin position="35"/>
        <end position="54"/>
    </location>
</feature>
<keyword evidence="11" id="KW-0732">Signal</keyword>
<evidence type="ECO:0000256" key="9">
    <source>
        <dbReference type="ARBA" id="ARBA00023136"/>
    </source>
</evidence>
<feature type="chain" id="PRO_5001529648" description="dolichol kinase" evidence="11">
    <location>
        <begin position="20"/>
        <end position="527"/>
    </location>
</feature>
<evidence type="ECO:0000256" key="5">
    <source>
        <dbReference type="ARBA" id="ARBA00022692"/>
    </source>
</evidence>
<evidence type="ECO:0000256" key="2">
    <source>
        <dbReference type="ARBA" id="ARBA00010794"/>
    </source>
</evidence>
<evidence type="ECO:0000256" key="10">
    <source>
        <dbReference type="SAM" id="Phobius"/>
    </source>
</evidence>
<evidence type="ECO:0000256" key="6">
    <source>
        <dbReference type="ARBA" id="ARBA00022777"/>
    </source>
</evidence>
<sequence length="527" mass="58738">MKNAILLEAFVLLFASLWAFYEHIHTATTSSILWTLQFPLQTLAFGAFSIIFHPQTLTRERDTEDSGWMAGVLLPPLALISRQIVEGTSDIVFLAYAHCSLYIGLCILLNRLGRSNGLFRICISLLFLLNGPFRDITAFLPFIAWKIFSKVLAFGLGILRRSITLGEGILIAQGFTFFLIDFLLLVSARISNSFLLLRAVNTRDNVARMSEVALFGGLLIAWCLSPLSKQQIRDRPPSISKCIGRICMAIVGVLCLCRVLLSTWNPFQWLVSFLHSFRLIVLFFWILSLILCLPLFQWIAVKIRQIIARKLFHGLVVVMFFPVALMDTQMLCLSYSIAITLFILTECVRVVSIQKLGATQITAFMSIFVDHREAGSIVLTHTYLLLGCALPLWLSYDPMDSKNVQFVLPPHAGILALGIGDAMGAVIGSLYGRPRACIGFKSVEGTLAVFLSISLASIFILRLYAVPSIRQVREVFDRYDTFSFSVQILRVLLASGLTSVFEATSSQIDNLTLPLLLFTLLNLASTS</sequence>
<evidence type="ECO:0000256" key="11">
    <source>
        <dbReference type="SAM" id="SignalP"/>
    </source>
</evidence>
<dbReference type="InterPro" id="IPR032974">
    <property type="entry name" value="Polypren_kinase"/>
</dbReference>
<keyword evidence="6" id="KW-0418">Kinase</keyword>
<dbReference type="GO" id="GO:0004168">
    <property type="term" value="F:dolichol kinase activity"/>
    <property type="evidence" value="ECO:0007669"/>
    <property type="project" value="UniProtKB-EC"/>
</dbReference>
<feature type="transmembrane region" description="Helical" evidence="10">
    <location>
        <begin position="168"/>
        <end position="186"/>
    </location>
</feature>
<evidence type="ECO:0000256" key="1">
    <source>
        <dbReference type="ARBA" id="ARBA00004477"/>
    </source>
</evidence>
<protein>
    <recommendedName>
        <fullName evidence="3">dolichol kinase</fullName>
        <ecNumber evidence="3">2.7.1.108</ecNumber>
    </recommendedName>
</protein>
<comment type="similarity">
    <text evidence="2">Belongs to the polyprenol kinase family.</text>
</comment>
<keyword evidence="8 10" id="KW-1133">Transmembrane helix</keyword>
<feature type="transmembrane region" description="Helical" evidence="10">
    <location>
        <begin position="374"/>
        <end position="394"/>
    </location>
</feature>
<evidence type="ECO:0000256" key="8">
    <source>
        <dbReference type="ARBA" id="ARBA00022989"/>
    </source>
</evidence>
<dbReference type="EC" id="2.7.1.108" evidence="3"/>
<feature type="transmembrane region" description="Helical" evidence="10">
    <location>
        <begin position="279"/>
        <end position="299"/>
    </location>
</feature>
<keyword evidence="13" id="KW-1185">Reference proteome</keyword>
<feature type="transmembrane region" description="Helical" evidence="10">
    <location>
        <begin position="414"/>
        <end position="431"/>
    </location>
</feature>
<dbReference type="OrthoDB" id="377083at2759"/>
<organism evidence="12 13">
    <name type="scientific">Albugo candida</name>
    <dbReference type="NCBI Taxonomy" id="65357"/>
    <lineage>
        <taxon>Eukaryota</taxon>
        <taxon>Sar</taxon>
        <taxon>Stramenopiles</taxon>
        <taxon>Oomycota</taxon>
        <taxon>Peronosporomycetes</taxon>
        <taxon>Albuginales</taxon>
        <taxon>Albuginaceae</taxon>
        <taxon>Albugo</taxon>
    </lineage>
</organism>
<gene>
    <name evidence="12" type="ORF">BN9_071650</name>
</gene>
<feature type="transmembrane region" description="Helical" evidence="10">
    <location>
        <begin position="443"/>
        <end position="464"/>
    </location>
</feature>
<dbReference type="AlphaFoldDB" id="A0A024GHP6"/>
<keyword evidence="9 10" id="KW-0472">Membrane</keyword>
<evidence type="ECO:0000256" key="4">
    <source>
        <dbReference type="ARBA" id="ARBA00022679"/>
    </source>
</evidence>
<dbReference type="STRING" id="65357.A0A024GHP6"/>
<feature type="transmembrane region" description="Helical" evidence="10">
    <location>
        <begin position="206"/>
        <end position="225"/>
    </location>
</feature>
<comment type="subcellular location">
    <subcellularLocation>
        <location evidence="1">Endoplasmic reticulum membrane</location>
        <topology evidence="1">Multi-pass membrane protein</topology>
    </subcellularLocation>
</comment>
<keyword evidence="4" id="KW-0808">Transferase</keyword>
<reference evidence="12 13" key="1">
    <citation type="submission" date="2012-05" db="EMBL/GenBank/DDBJ databases">
        <title>Recombination and specialization in a pathogen metapopulation.</title>
        <authorList>
            <person name="Gardiner A."/>
            <person name="Kemen E."/>
            <person name="Schultz-Larsen T."/>
            <person name="MacLean D."/>
            <person name="Van Oosterhout C."/>
            <person name="Jones J.D.G."/>
        </authorList>
    </citation>
    <scope>NUCLEOTIDE SEQUENCE [LARGE SCALE GENOMIC DNA]</scope>
    <source>
        <strain evidence="12 13">Ac Nc2</strain>
    </source>
</reference>
<name>A0A024GHP6_9STRA</name>
<feature type="transmembrane region" description="Helical" evidence="10">
    <location>
        <begin position="311"/>
        <end position="327"/>
    </location>
</feature>
<keyword evidence="5 10" id="KW-0812">Transmembrane</keyword>
<dbReference type="Proteomes" id="UP000053237">
    <property type="component" value="Unassembled WGS sequence"/>
</dbReference>
<dbReference type="GO" id="GO:0005789">
    <property type="term" value="C:endoplasmic reticulum membrane"/>
    <property type="evidence" value="ECO:0007669"/>
    <property type="project" value="UniProtKB-SubCell"/>
</dbReference>
<proteinExistence type="inferred from homology"/>
<evidence type="ECO:0000313" key="13">
    <source>
        <dbReference type="Proteomes" id="UP000053237"/>
    </source>
</evidence>
<dbReference type="PANTHER" id="PTHR13205:SF15">
    <property type="entry name" value="DOLICHOL KINASE"/>
    <property type="match status" value="1"/>
</dbReference>
<accession>A0A024GHP6</accession>
<comment type="caution">
    <text evidence="12">The sequence shown here is derived from an EMBL/GenBank/DDBJ whole genome shotgun (WGS) entry which is preliminary data.</text>
</comment>
<feature type="transmembrane region" description="Helical" evidence="10">
    <location>
        <begin position="139"/>
        <end position="159"/>
    </location>
</feature>
<keyword evidence="7" id="KW-0256">Endoplasmic reticulum</keyword>
<evidence type="ECO:0000256" key="3">
    <source>
        <dbReference type="ARBA" id="ARBA00012132"/>
    </source>
</evidence>
<dbReference type="PANTHER" id="PTHR13205">
    <property type="entry name" value="TRANSMEMBRANE PROTEIN 15-RELATED"/>
    <property type="match status" value="1"/>
</dbReference>
<evidence type="ECO:0000256" key="7">
    <source>
        <dbReference type="ARBA" id="ARBA00022824"/>
    </source>
</evidence>
<evidence type="ECO:0000313" key="12">
    <source>
        <dbReference type="EMBL" id="CCI46236.1"/>
    </source>
</evidence>
<dbReference type="GO" id="GO:0043048">
    <property type="term" value="P:dolichyl monophosphate biosynthetic process"/>
    <property type="evidence" value="ECO:0007669"/>
    <property type="project" value="TreeGrafter"/>
</dbReference>
<feature type="transmembrane region" description="Helical" evidence="10">
    <location>
        <begin position="91"/>
        <end position="110"/>
    </location>
</feature>
<feature type="transmembrane region" description="Helical" evidence="10">
    <location>
        <begin position="246"/>
        <end position="267"/>
    </location>
</feature>
<feature type="transmembrane region" description="Helical" evidence="10">
    <location>
        <begin position="333"/>
        <end position="353"/>
    </location>
</feature>